<keyword evidence="2" id="KW-1185">Reference proteome</keyword>
<dbReference type="Proteomes" id="UP001239213">
    <property type="component" value="Unassembled WGS sequence"/>
</dbReference>
<gene>
    <name evidence="1" type="ORF">CCUS01_00574</name>
</gene>
<sequence length="77" mass="8938">MGSVFDRKQHRDELPQDLDYFAMTSLNLARRGAHLYPRKNAPLPRRLKFDILPQRSRAIQKPLTLYGGPRSVDNTCE</sequence>
<reference evidence="1" key="1">
    <citation type="submission" date="2016-11" db="EMBL/GenBank/DDBJ databases">
        <title>The genome sequence of Colletotrichum cuscutae.</title>
        <authorList>
            <person name="Baroncelli R."/>
        </authorList>
    </citation>
    <scope>NUCLEOTIDE SEQUENCE</scope>
    <source>
        <strain evidence="1">IMI 304802</strain>
    </source>
</reference>
<dbReference type="EMBL" id="MPDP01000112">
    <property type="protein sequence ID" value="KAK1480019.1"/>
    <property type="molecule type" value="Genomic_DNA"/>
</dbReference>
<accession>A0AAI9Y6Q9</accession>
<proteinExistence type="predicted"/>
<organism evidence="1 2">
    <name type="scientific">Colletotrichum cuscutae</name>
    <dbReference type="NCBI Taxonomy" id="1209917"/>
    <lineage>
        <taxon>Eukaryota</taxon>
        <taxon>Fungi</taxon>
        <taxon>Dikarya</taxon>
        <taxon>Ascomycota</taxon>
        <taxon>Pezizomycotina</taxon>
        <taxon>Sordariomycetes</taxon>
        <taxon>Hypocreomycetidae</taxon>
        <taxon>Glomerellales</taxon>
        <taxon>Glomerellaceae</taxon>
        <taxon>Colletotrichum</taxon>
        <taxon>Colletotrichum acutatum species complex</taxon>
    </lineage>
</organism>
<dbReference type="AlphaFoldDB" id="A0AAI9Y6Q9"/>
<comment type="caution">
    <text evidence="1">The sequence shown here is derived from an EMBL/GenBank/DDBJ whole genome shotgun (WGS) entry which is preliminary data.</text>
</comment>
<protein>
    <submittedName>
        <fullName evidence="1">Uncharacterized protein</fullName>
    </submittedName>
</protein>
<evidence type="ECO:0000313" key="1">
    <source>
        <dbReference type="EMBL" id="KAK1480019.1"/>
    </source>
</evidence>
<evidence type="ECO:0000313" key="2">
    <source>
        <dbReference type="Proteomes" id="UP001239213"/>
    </source>
</evidence>
<name>A0AAI9Y6Q9_9PEZI</name>